<dbReference type="InterPro" id="IPR055290">
    <property type="entry name" value="At3g26010-like"/>
</dbReference>
<name>A0A3B6ART7_WHEAT</name>
<sequence length="437" mass="49218">MPRGGPDHGCTEQDHPPAISPPRPRQRPPPFLRAGRSPFRFLAHLRQAGCGVVKRRRNKMRKRKQRRPAASLPADLLAEMVLPRVAYRSLCRLRCVSRSWRALCSDRRVVRRSPQTIFDFFSHSRDARRRGSICHSREGHLLGFHNLSGSGRPLIDPSLPFLRERGYASVTLIHCCNGILLCSADGRPPPSPAEYIVCNPVTEEIWAVLPAPASHAPPRDNNICLCFDPAIVPSYFAVFVKPLESSRFEVYSSETPQWTSLLSDCSDLGFAGDDLGYVFFNGTLHLSAYYSSSIVTLDTKRETWGAIRMPEDNKPAAIGLSRGRLHLVCIDYDNDWQLSIWVLEDYASGKWTLMHIADFPGLLGTPRRVPTEIYESVAIHPECNLVFFTGGEERSWSLLSYDMDTQKVQHISSLESGPYLPCLPYIPCFVKWSSDGH</sequence>
<evidence type="ECO:0000259" key="3">
    <source>
        <dbReference type="Pfam" id="PF07734"/>
    </source>
</evidence>
<dbReference type="Gramene" id="TraesLAC2A03G00601390.1">
    <property type="protein sequence ID" value="TraesLAC2A03G00601390.1.CDS1"/>
    <property type="gene ID" value="TraesLAC2A03G00601390"/>
</dbReference>
<evidence type="ECO:0000313" key="4">
    <source>
        <dbReference type="EnsemblPlants" id="TraesCS2A02G062500.1.cds1"/>
    </source>
</evidence>
<accession>A0A3B6ART7</accession>
<dbReference type="Gramene" id="TraesCS2A03G0123700.1">
    <property type="protein sequence ID" value="TraesCS2A03G0123700.1.CDS1"/>
    <property type="gene ID" value="TraesCS2A03G0123700"/>
</dbReference>
<dbReference type="Gene3D" id="1.20.1280.50">
    <property type="match status" value="1"/>
</dbReference>
<dbReference type="InterPro" id="IPR006527">
    <property type="entry name" value="F-box-assoc_dom_typ1"/>
</dbReference>
<feature type="compositionally biased region" description="Pro residues" evidence="1">
    <location>
        <begin position="18"/>
        <end position="31"/>
    </location>
</feature>
<feature type="compositionally biased region" description="Basic and acidic residues" evidence="1">
    <location>
        <begin position="1"/>
        <end position="15"/>
    </location>
</feature>
<feature type="domain" description="F-box associated beta-propeller type 1" evidence="3">
    <location>
        <begin position="170"/>
        <end position="401"/>
    </location>
</feature>
<dbReference type="SMR" id="A0A3B6ART7"/>
<dbReference type="InterPro" id="IPR011043">
    <property type="entry name" value="Gal_Oxase/kelch_b-propeller"/>
</dbReference>
<dbReference type="SUPFAM" id="SSF81383">
    <property type="entry name" value="F-box domain"/>
    <property type="match status" value="1"/>
</dbReference>
<dbReference type="InterPro" id="IPR001810">
    <property type="entry name" value="F-box_dom"/>
</dbReference>
<evidence type="ECO:0000259" key="2">
    <source>
        <dbReference type="Pfam" id="PF00646"/>
    </source>
</evidence>
<dbReference type="STRING" id="4565.A0A3B6ART7"/>
<evidence type="ECO:0000256" key="1">
    <source>
        <dbReference type="SAM" id="MobiDB-lite"/>
    </source>
</evidence>
<protein>
    <submittedName>
        <fullName evidence="4">Uncharacterized protein</fullName>
    </submittedName>
</protein>
<dbReference type="NCBIfam" id="TIGR01640">
    <property type="entry name" value="F_box_assoc_1"/>
    <property type="match status" value="1"/>
</dbReference>
<dbReference type="OrthoDB" id="765391at2759"/>
<dbReference type="Proteomes" id="UP000019116">
    <property type="component" value="Chromosome 2A"/>
</dbReference>
<reference evidence="4" key="1">
    <citation type="submission" date="2018-08" db="EMBL/GenBank/DDBJ databases">
        <authorList>
            <person name="Rossello M."/>
        </authorList>
    </citation>
    <scope>NUCLEOTIDE SEQUENCE [LARGE SCALE GENOMIC DNA]</scope>
    <source>
        <strain evidence="4">cv. Chinese Spring</strain>
    </source>
</reference>
<dbReference type="InterPro" id="IPR036047">
    <property type="entry name" value="F-box-like_dom_sf"/>
</dbReference>
<reference evidence="4" key="2">
    <citation type="submission" date="2018-10" db="UniProtKB">
        <authorList>
            <consortium name="EnsemblPlants"/>
        </authorList>
    </citation>
    <scope>IDENTIFICATION</scope>
</reference>
<dbReference type="SUPFAM" id="SSF50965">
    <property type="entry name" value="Galactose oxidase, central domain"/>
    <property type="match status" value="1"/>
</dbReference>
<dbReference type="AlphaFoldDB" id="A0A3B6ART7"/>
<organism evidence="4">
    <name type="scientific">Triticum aestivum</name>
    <name type="common">Wheat</name>
    <dbReference type="NCBI Taxonomy" id="4565"/>
    <lineage>
        <taxon>Eukaryota</taxon>
        <taxon>Viridiplantae</taxon>
        <taxon>Streptophyta</taxon>
        <taxon>Embryophyta</taxon>
        <taxon>Tracheophyta</taxon>
        <taxon>Spermatophyta</taxon>
        <taxon>Magnoliopsida</taxon>
        <taxon>Liliopsida</taxon>
        <taxon>Poales</taxon>
        <taxon>Poaceae</taxon>
        <taxon>BOP clade</taxon>
        <taxon>Pooideae</taxon>
        <taxon>Triticodae</taxon>
        <taxon>Triticeae</taxon>
        <taxon>Triticinae</taxon>
        <taxon>Triticum</taxon>
    </lineage>
</organism>
<evidence type="ECO:0000313" key="5">
    <source>
        <dbReference type="Proteomes" id="UP000019116"/>
    </source>
</evidence>
<dbReference type="Pfam" id="PF00646">
    <property type="entry name" value="F-box"/>
    <property type="match status" value="1"/>
</dbReference>
<proteinExistence type="predicted"/>
<keyword evidence="5" id="KW-1185">Reference proteome</keyword>
<dbReference type="OMA" id="RRGSICH"/>
<dbReference type="PANTHER" id="PTHR35546">
    <property type="entry name" value="F-BOX PROTEIN INTERACTION DOMAIN PROTEIN-RELATED"/>
    <property type="match status" value="1"/>
</dbReference>
<dbReference type="EnsemblPlants" id="TraesCS2A02G062500.1">
    <property type="protein sequence ID" value="TraesCS2A02G062500.1.cds1"/>
    <property type="gene ID" value="TraesCS2A02G062500"/>
</dbReference>
<dbReference type="InterPro" id="IPR017451">
    <property type="entry name" value="F-box-assoc_interact_dom"/>
</dbReference>
<feature type="domain" description="F-box" evidence="2">
    <location>
        <begin position="84"/>
        <end position="109"/>
    </location>
</feature>
<dbReference type="Gramene" id="TraesCS2A02G062500.1">
    <property type="protein sequence ID" value="TraesCS2A02G062500.1.cds1"/>
    <property type="gene ID" value="TraesCS2A02G062500"/>
</dbReference>
<dbReference type="Pfam" id="PF07734">
    <property type="entry name" value="FBA_1"/>
    <property type="match status" value="1"/>
</dbReference>
<dbReference type="PANTHER" id="PTHR35546:SF18">
    <property type="entry name" value="F-BOX DOMAIN-CONTAINING PROTEIN"/>
    <property type="match status" value="1"/>
</dbReference>
<feature type="region of interest" description="Disordered" evidence="1">
    <location>
        <begin position="1"/>
        <end position="33"/>
    </location>
</feature>